<protein>
    <submittedName>
        <fullName evidence="1">Spore coat associated protein CotJA</fullName>
    </submittedName>
</protein>
<keyword evidence="2" id="KW-1185">Reference proteome</keyword>
<proteinExistence type="predicted"/>
<accession>A0A544T9X6</accession>
<dbReference type="AlphaFoldDB" id="A0A544T9X6"/>
<dbReference type="Pfam" id="PF11007">
    <property type="entry name" value="CotJA"/>
    <property type="match status" value="1"/>
</dbReference>
<dbReference type="EMBL" id="VDGG01000020">
    <property type="protein sequence ID" value="TQR14236.1"/>
    <property type="molecule type" value="Genomic_DNA"/>
</dbReference>
<evidence type="ECO:0000313" key="2">
    <source>
        <dbReference type="Proteomes" id="UP000318937"/>
    </source>
</evidence>
<name>A0A544T9X6_9BACI</name>
<gene>
    <name evidence="1" type="ORF">FG383_11330</name>
</gene>
<reference evidence="1 2" key="1">
    <citation type="submission" date="2019-05" db="EMBL/GenBank/DDBJ databases">
        <title>Psychrobacillus vulpis sp. nov., a new species isolated from feces of a red fox that inhabits in The Tablas de Daimiel Natural Park, Albacete, Spain.</title>
        <authorList>
            <person name="Rodriguez M."/>
            <person name="Reina J.C."/>
            <person name="Bejar V."/>
            <person name="Llamas I."/>
        </authorList>
    </citation>
    <scope>NUCLEOTIDE SEQUENCE [LARGE SCALE GENOMIC DNA]</scope>
    <source>
        <strain evidence="1 2">NHI-2</strain>
    </source>
</reference>
<evidence type="ECO:0000313" key="1">
    <source>
        <dbReference type="EMBL" id="TQR14236.1"/>
    </source>
</evidence>
<dbReference type="RefSeq" id="WP_142607503.1">
    <property type="nucleotide sequence ID" value="NZ_VDGG01000020.1"/>
</dbReference>
<sequence length="72" mass="8180">MDQSQFRGTYRPYISPRDPCPPILVKTFVLPPQLFTNFQQPGLTQNSPEEALKQGSLWPQLVDGFSREEGIS</sequence>
<organism evidence="1 2">
    <name type="scientific">Psychrobacillus soli</name>
    <dbReference type="NCBI Taxonomy" id="1543965"/>
    <lineage>
        <taxon>Bacteria</taxon>
        <taxon>Bacillati</taxon>
        <taxon>Bacillota</taxon>
        <taxon>Bacilli</taxon>
        <taxon>Bacillales</taxon>
        <taxon>Bacillaceae</taxon>
        <taxon>Psychrobacillus</taxon>
    </lineage>
</organism>
<dbReference type="OrthoDB" id="2376696at2"/>
<dbReference type="InterPro" id="IPR020256">
    <property type="entry name" value="Spore_coat_CotJA"/>
</dbReference>
<dbReference type="Proteomes" id="UP000318937">
    <property type="component" value="Unassembled WGS sequence"/>
</dbReference>
<comment type="caution">
    <text evidence="1">The sequence shown here is derived from an EMBL/GenBank/DDBJ whole genome shotgun (WGS) entry which is preliminary data.</text>
</comment>